<reference evidence="1 2" key="1">
    <citation type="submission" date="2023-04" db="EMBL/GenBank/DDBJ databases">
        <title>Spirochaete genome identified in red abalone sample constitutes a novel genus.</title>
        <authorList>
            <person name="Sharma S.P."/>
            <person name="Purcell C.M."/>
            <person name="Hyde J.R."/>
            <person name="Severin A.J."/>
        </authorList>
    </citation>
    <scope>NUCLEOTIDE SEQUENCE [LARGE SCALE GENOMIC DNA]</scope>
    <source>
        <strain evidence="1 2">SP-2023</strain>
    </source>
</reference>
<proteinExistence type="predicted"/>
<dbReference type="RefSeq" id="WP_326926215.1">
    <property type="nucleotide sequence ID" value="NZ_CP123443.1"/>
</dbReference>
<dbReference type="EMBL" id="CP123443">
    <property type="protein sequence ID" value="WGK68050.1"/>
    <property type="molecule type" value="Genomic_DNA"/>
</dbReference>
<evidence type="ECO:0000313" key="1">
    <source>
        <dbReference type="EMBL" id="WGK68050.1"/>
    </source>
</evidence>
<dbReference type="Proteomes" id="UP001228690">
    <property type="component" value="Chromosome"/>
</dbReference>
<name>A0ABY8MER7_9SPIO</name>
<gene>
    <name evidence="1" type="ORF">P0082_06095</name>
</gene>
<keyword evidence="2" id="KW-1185">Reference proteome</keyword>
<sequence length="249" mass="26817">MASSVQLEVNSIPAVTDAGAIIRLATEATPTQVEARASVGYVNISIDANSTRKFSISQHYGSNFADGGFTLADVLAPNTKYKLYLYMPSATDLGQTEIKGGTIKGDTVEISFTTANLPAAGDAVWSEKFAAKEYVTSLNEYHFMENQTGIIVAYFWLPSESVFIESGTISNNKASIRMGQHTGSTITPDSRFYYNGGLISSHPSAVAKYTYIIGADKLASPTLRNAFEVAVTLNQGGLFVPYSTVVNRY</sequence>
<accession>A0ABY8MER7</accession>
<organism evidence="1 2">
    <name type="scientific">Candidatus Haliotispira prima</name>
    <dbReference type="NCBI Taxonomy" id="3034016"/>
    <lineage>
        <taxon>Bacteria</taxon>
        <taxon>Pseudomonadati</taxon>
        <taxon>Spirochaetota</taxon>
        <taxon>Spirochaetia</taxon>
        <taxon>Spirochaetales</taxon>
        <taxon>Spirochaetaceae</taxon>
        <taxon>Candidatus Haliotispira</taxon>
    </lineage>
</organism>
<evidence type="ECO:0000313" key="2">
    <source>
        <dbReference type="Proteomes" id="UP001228690"/>
    </source>
</evidence>
<protein>
    <submittedName>
        <fullName evidence="1">Uncharacterized protein</fullName>
    </submittedName>
</protein>